<feature type="domain" description="Aminoacyl-transfer RNA synthetases class-II family profile" evidence="8">
    <location>
        <begin position="102"/>
        <end position="367"/>
    </location>
</feature>
<dbReference type="SUPFAM" id="SSF55681">
    <property type="entry name" value="Class II aaRS and biotin synthetases"/>
    <property type="match status" value="1"/>
</dbReference>
<gene>
    <name evidence="9" type="primary">glyS</name>
    <name evidence="9" type="ORF">MYF_00265</name>
</gene>
<dbReference type="NCBIfam" id="TIGR00389">
    <property type="entry name" value="glyS_dimeric"/>
    <property type="match status" value="1"/>
</dbReference>
<dbReference type="GO" id="GO:0005524">
    <property type="term" value="F:ATP binding"/>
    <property type="evidence" value="ECO:0007669"/>
    <property type="project" value="UniProtKB-KW"/>
</dbReference>
<dbReference type="Pfam" id="PF00587">
    <property type="entry name" value="tRNA-synt_2b"/>
    <property type="match status" value="1"/>
</dbReference>
<evidence type="ECO:0000256" key="4">
    <source>
        <dbReference type="ARBA" id="ARBA00022741"/>
    </source>
</evidence>
<dbReference type="InterPro" id="IPR002315">
    <property type="entry name" value="tRNA-synt_gly"/>
</dbReference>
<protein>
    <recommendedName>
        <fullName evidence="1">glycine--tRNA ligase</fullName>
        <ecNumber evidence="1">6.1.1.14</ecNumber>
    </recommendedName>
</protein>
<dbReference type="Gene3D" id="3.30.930.10">
    <property type="entry name" value="Bira Bifunctional Protein, Domain 2"/>
    <property type="match status" value="1"/>
</dbReference>
<evidence type="ECO:0000256" key="1">
    <source>
        <dbReference type="ARBA" id="ARBA00012829"/>
    </source>
</evidence>
<dbReference type="KEGG" id="mfq:MYF_00265"/>
<evidence type="ECO:0000256" key="5">
    <source>
        <dbReference type="ARBA" id="ARBA00022840"/>
    </source>
</evidence>
<dbReference type="NCBIfam" id="NF003211">
    <property type="entry name" value="PRK04173.1"/>
    <property type="match status" value="1"/>
</dbReference>
<dbReference type="EMBL" id="CP007585">
    <property type="protein sequence ID" value="AJC49634.1"/>
    <property type="molecule type" value="Genomic_DNA"/>
</dbReference>
<evidence type="ECO:0000313" key="10">
    <source>
        <dbReference type="Proteomes" id="UP000031129"/>
    </source>
</evidence>
<dbReference type="GO" id="GO:0006426">
    <property type="term" value="P:glycyl-tRNA aminoacylation"/>
    <property type="evidence" value="ECO:0007669"/>
    <property type="project" value="InterPro"/>
</dbReference>
<dbReference type="Pfam" id="PF03129">
    <property type="entry name" value="HGTP_anticodon"/>
    <property type="match status" value="1"/>
</dbReference>
<evidence type="ECO:0000256" key="7">
    <source>
        <dbReference type="ARBA" id="ARBA00023146"/>
    </source>
</evidence>
<evidence type="ECO:0000256" key="2">
    <source>
        <dbReference type="ARBA" id="ARBA00022490"/>
    </source>
</evidence>
<organism evidence="9 10">
    <name type="scientific">Mesomycoplasma flocculare ATCC 27399</name>
    <dbReference type="NCBI Taxonomy" id="743971"/>
    <lineage>
        <taxon>Bacteria</taxon>
        <taxon>Bacillati</taxon>
        <taxon>Mycoplasmatota</taxon>
        <taxon>Mycoplasmoidales</taxon>
        <taxon>Metamycoplasmataceae</taxon>
        <taxon>Mesomycoplasma</taxon>
    </lineage>
</organism>
<dbReference type="InterPro" id="IPR036621">
    <property type="entry name" value="Anticodon-bd_dom_sf"/>
</dbReference>
<proteinExistence type="predicted"/>
<evidence type="ECO:0000256" key="6">
    <source>
        <dbReference type="ARBA" id="ARBA00022917"/>
    </source>
</evidence>
<reference evidence="9 10" key="1">
    <citation type="journal article" date="2015" name="Genome Announc.">
        <title>Complete Genome Sequence of Mycoplasma flocculare Strain Ms42T (ATCC 27399T).</title>
        <authorList>
            <person name="Calcutt M.J."/>
            <person name="Foecking M.F."/>
            <person name="Heidari M.B."/>
            <person name="McIntosh M.A."/>
        </authorList>
    </citation>
    <scope>NUCLEOTIDE SEQUENCE [LARGE SCALE GENOMIC DNA]</scope>
    <source>
        <strain evidence="10">ATCC 27399</strain>
    </source>
</reference>
<dbReference type="SUPFAM" id="SSF52954">
    <property type="entry name" value="Class II aaRS ABD-related"/>
    <property type="match status" value="1"/>
</dbReference>
<keyword evidence="4" id="KW-0547">Nucleotide-binding</keyword>
<dbReference type="InterPro" id="IPR045864">
    <property type="entry name" value="aa-tRNA-synth_II/BPL/LPL"/>
</dbReference>
<dbReference type="GO" id="GO:0004820">
    <property type="term" value="F:glycine-tRNA ligase activity"/>
    <property type="evidence" value="ECO:0007669"/>
    <property type="project" value="UniProtKB-EC"/>
</dbReference>
<keyword evidence="10" id="KW-1185">Reference proteome</keyword>
<dbReference type="PANTHER" id="PTHR10745:SF8">
    <property type="entry name" value="DNA POLYMERASE SUBUNIT GAMMA-2, MITOCHONDRIAL"/>
    <property type="match status" value="1"/>
</dbReference>
<dbReference type="AlphaFoldDB" id="A0A0A8E6R5"/>
<dbReference type="STRING" id="743971.MYF_00265"/>
<dbReference type="PANTHER" id="PTHR10745">
    <property type="entry name" value="GLYCYL-TRNA SYNTHETASE/DNA POLYMERASE SUBUNIT GAMMA-2"/>
    <property type="match status" value="1"/>
</dbReference>
<dbReference type="PRINTS" id="PR01043">
    <property type="entry name" value="TRNASYNTHGLY"/>
</dbReference>
<evidence type="ECO:0000313" key="9">
    <source>
        <dbReference type="EMBL" id="AJC49634.1"/>
    </source>
</evidence>
<keyword evidence="2" id="KW-0963">Cytoplasm</keyword>
<keyword evidence="3 9" id="KW-0436">Ligase</keyword>
<name>A0A0A8E6R5_MESFC</name>
<dbReference type="EC" id="6.1.1.14" evidence="1"/>
<sequence length="455" mass="53298">MAKIENYNFFINQLKKLGFVFPSSQIYGGLANSYDYGHFGVLLAKNIESFWADFFVTSNPNAFFIDSKILLNPKVWNSSGHLDNFTDLLVENKINKKRYRVDYLFEKAFPDVEFEKLSMSEVQEYLSRIENFENSKAKWNIPKKFNLLFQTYQGVVENEKTPLYLRPETAQGIFINFKTLLRTTKNSLPLIIAQVGKSFRNEISPGNFIFRTREFTQMELEIFTKPEEAELVFQSQIEKIKRFLLKLGFSEKSIRLNYHKSEKLAHYAKSTVDFDYNFNFGWGELIGISNRGDYDLKNHAKKSGENLEFVDSATGYKCFPYIIEPSMGLDRLMLAVLEESFRFDQQKNRYFLQFPFVLSPYKVAVLPLLKKFSFLAEKIWKNLIKHKIYAAISNSGSIGKRYYYHDSIGTYFCITIDEQTNEDQSVTIRFRDTTKQQRIKIGEIIEFIKENSCND</sequence>
<dbReference type="RefSeq" id="WP_002557909.1">
    <property type="nucleotide sequence ID" value="NZ_CP007585.1"/>
</dbReference>
<evidence type="ECO:0000259" key="8">
    <source>
        <dbReference type="PROSITE" id="PS50862"/>
    </source>
</evidence>
<dbReference type="OrthoDB" id="9760853at2"/>
<dbReference type="Proteomes" id="UP000031129">
    <property type="component" value="Chromosome"/>
</dbReference>
<dbReference type="InterPro" id="IPR027031">
    <property type="entry name" value="Gly-tRNA_synthase/POLG2"/>
</dbReference>
<accession>A0A0A8E6R5</accession>
<dbReference type="GO" id="GO:0005737">
    <property type="term" value="C:cytoplasm"/>
    <property type="evidence" value="ECO:0007669"/>
    <property type="project" value="InterPro"/>
</dbReference>
<dbReference type="InterPro" id="IPR002314">
    <property type="entry name" value="aa-tRNA-synt_IIb"/>
</dbReference>
<keyword evidence="5" id="KW-0067">ATP-binding</keyword>
<dbReference type="Gene3D" id="3.40.50.800">
    <property type="entry name" value="Anticodon-binding domain"/>
    <property type="match status" value="1"/>
</dbReference>
<keyword evidence="7 9" id="KW-0030">Aminoacyl-tRNA synthetase</keyword>
<evidence type="ECO:0000256" key="3">
    <source>
        <dbReference type="ARBA" id="ARBA00022598"/>
    </source>
</evidence>
<dbReference type="InterPro" id="IPR004154">
    <property type="entry name" value="Anticodon-bd"/>
</dbReference>
<dbReference type="PROSITE" id="PS50862">
    <property type="entry name" value="AA_TRNA_LIGASE_II"/>
    <property type="match status" value="1"/>
</dbReference>
<dbReference type="HOGENOM" id="CLU_015515_2_0_14"/>
<dbReference type="InterPro" id="IPR006195">
    <property type="entry name" value="aa-tRNA-synth_II"/>
</dbReference>
<keyword evidence="6" id="KW-0648">Protein biosynthesis</keyword>